<dbReference type="PANTHER" id="PTHR48047:SF182">
    <property type="entry name" value="GLYCOSYLTRANSFERASE"/>
    <property type="match status" value="1"/>
</dbReference>
<dbReference type="GO" id="GO:0035251">
    <property type="term" value="F:UDP-glucosyltransferase activity"/>
    <property type="evidence" value="ECO:0007669"/>
    <property type="project" value="TreeGrafter"/>
</dbReference>
<keyword evidence="3" id="KW-0328">Glycosyltransferase</keyword>
<dbReference type="CDD" id="cd03784">
    <property type="entry name" value="GT1_Gtf-like"/>
    <property type="match status" value="1"/>
</dbReference>
<dbReference type="Gene3D" id="3.40.50.2000">
    <property type="entry name" value="Glycogen Phosphorylase B"/>
    <property type="match status" value="2"/>
</dbReference>
<proteinExistence type="inferred from homology"/>
<dbReference type="PANTHER" id="PTHR48047">
    <property type="entry name" value="GLYCOSYLTRANSFERASE"/>
    <property type="match status" value="1"/>
</dbReference>
<protein>
    <recommendedName>
        <fullName evidence="4">Glycosyltransferase</fullName>
        <ecNumber evidence="4">2.4.1.-</ecNumber>
    </recommendedName>
</protein>
<gene>
    <name evidence="5" type="ORF">SASPL_138421</name>
</gene>
<dbReference type="PROSITE" id="PS00375">
    <property type="entry name" value="UDPGT"/>
    <property type="match status" value="1"/>
</dbReference>
<dbReference type="EC" id="2.4.1.-" evidence="4"/>
<comment type="caution">
    <text evidence="5">The sequence shown here is derived from an EMBL/GenBank/DDBJ whole genome shotgun (WGS) entry which is preliminary data.</text>
</comment>
<evidence type="ECO:0000256" key="4">
    <source>
        <dbReference type="RuleBase" id="RU362057"/>
    </source>
</evidence>
<evidence type="ECO:0000313" key="6">
    <source>
        <dbReference type="Proteomes" id="UP000298416"/>
    </source>
</evidence>
<reference evidence="5" key="2">
    <citation type="submission" date="2020-08" db="EMBL/GenBank/DDBJ databases">
        <title>Plant Genome Project.</title>
        <authorList>
            <person name="Zhang R.-G."/>
        </authorList>
    </citation>
    <scope>NUCLEOTIDE SEQUENCE</scope>
    <source>
        <strain evidence="5">Huo1</strain>
        <tissue evidence="5">Leaf</tissue>
    </source>
</reference>
<organism evidence="5">
    <name type="scientific">Salvia splendens</name>
    <name type="common">Scarlet sage</name>
    <dbReference type="NCBI Taxonomy" id="180675"/>
    <lineage>
        <taxon>Eukaryota</taxon>
        <taxon>Viridiplantae</taxon>
        <taxon>Streptophyta</taxon>
        <taxon>Embryophyta</taxon>
        <taxon>Tracheophyta</taxon>
        <taxon>Spermatophyta</taxon>
        <taxon>Magnoliopsida</taxon>
        <taxon>eudicotyledons</taxon>
        <taxon>Gunneridae</taxon>
        <taxon>Pentapetalae</taxon>
        <taxon>asterids</taxon>
        <taxon>lamiids</taxon>
        <taxon>Lamiales</taxon>
        <taxon>Lamiaceae</taxon>
        <taxon>Nepetoideae</taxon>
        <taxon>Mentheae</taxon>
        <taxon>Salviinae</taxon>
        <taxon>Salvia</taxon>
        <taxon>Salvia subgen. Calosphace</taxon>
        <taxon>core Calosphace</taxon>
    </lineage>
</organism>
<dbReference type="Proteomes" id="UP000298416">
    <property type="component" value="Unassembled WGS sequence"/>
</dbReference>
<dbReference type="Pfam" id="PF00201">
    <property type="entry name" value="UDPGT"/>
    <property type="match status" value="1"/>
</dbReference>
<sequence>MAQGHIIPMIHMAKLLSKRGVRVSIILTPLTASRFHRASNSKIRLLTVCFPCEEAGLPPGCESAELLPSFCLLPNFMNAINLLQKPIESLLRRLSPPPSSLLCDKHILWTLHTTNTFNIPRIVFDGMSCFTQVITHHIYASKIHQTLPPTHFFTVPNLPNNNIHFSQSQLPGLFNPGPTDVKGYRERLKQTEALSYGLVVNTFQELENGYKPGSVVYACLGSLSRLSRAQFTELALGLEETGRDFVLVVKFDAEIERWIDEDGIEARVEGRGFFLRGWAPQVAILRHHAVGGFLTHCGWNSTLEGISAGVPMVTWPLFAEQFLNEKLVVEVHEIGVRVGARGVVHLGVEEKGEDRVGRDGIREAVERVMDEGEEGCERRKRARELGEMARRSVKEGGSSYQNITLLIQDIANSMIGHSSTN</sequence>
<dbReference type="AlphaFoldDB" id="A0A8X8ZE46"/>
<evidence type="ECO:0000256" key="2">
    <source>
        <dbReference type="ARBA" id="ARBA00022679"/>
    </source>
</evidence>
<name>A0A8X8ZE46_SALSN</name>
<dbReference type="InterPro" id="IPR035595">
    <property type="entry name" value="UDP_glycos_trans_CS"/>
</dbReference>
<keyword evidence="2 3" id="KW-0808">Transferase</keyword>
<dbReference type="InterPro" id="IPR002213">
    <property type="entry name" value="UDP_glucos_trans"/>
</dbReference>
<dbReference type="SUPFAM" id="SSF53756">
    <property type="entry name" value="UDP-Glycosyltransferase/glycogen phosphorylase"/>
    <property type="match status" value="1"/>
</dbReference>
<evidence type="ECO:0000256" key="3">
    <source>
        <dbReference type="RuleBase" id="RU003718"/>
    </source>
</evidence>
<keyword evidence="6" id="KW-1185">Reference proteome</keyword>
<reference evidence="5" key="1">
    <citation type="submission" date="2018-01" db="EMBL/GenBank/DDBJ databases">
        <authorList>
            <person name="Mao J.F."/>
        </authorList>
    </citation>
    <scope>NUCLEOTIDE SEQUENCE</scope>
    <source>
        <strain evidence="5">Huo1</strain>
        <tissue evidence="5">Leaf</tissue>
    </source>
</reference>
<accession>A0A8X8ZE46</accession>
<evidence type="ECO:0000256" key="1">
    <source>
        <dbReference type="ARBA" id="ARBA00009995"/>
    </source>
</evidence>
<comment type="similarity">
    <text evidence="1 3">Belongs to the UDP-glycosyltransferase family.</text>
</comment>
<dbReference type="EMBL" id="PNBA02000014">
    <property type="protein sequence ID" value="KAG6401561.1"/>
    <property type="molecule type" value="Genomic_DNA"/>
</dbReference>
<evidence type="ECO:0000313" key="5">
    <source>
        <dbReference type="EMBL" id="KAG6401561.1"/>
    </source>
</evidence>
<dbReference type="FunFam" id="3.40.50.2000:FF:000047">
    <property type="entry name" value="Glycosyltransferase"/>
    <property type="match status" value="1"/>
</dbReference>